<dbReference type="InterPro" id="IPR001792">
    <property type="entry name" value="Acylphosphatase-like_dom"/>
</dbReference>
<evidence type="ECO:0000313" key="8">
    <source>
        <dbReference type="Proteomes" id="UP001433071"/>
    </source>
</evidence>
<feature type="active site" evidence="4">
    <location>
        <position position="22"/>
    </location>
</feature>
<evidence type="ECO:0000256" key="1">
    <source>
        <dbReference type="ARBA" id="ARBA00005614"/>
    </source>
</evidence>
<proteinExistence type="inferred from homology"/>
<evidence type="ECO:0000256" key="2">
    <source>
        <dbReference type="ARBA" id="ARBA00012150"/>
    </source>
</evidence>
<dbReference type="NCBIfam" id="NF010999">
    <property type="entry name" value="PRK14425.1"/>
    <property type="match status" value="1"/>
</dbReference>
<dbReference type="EMBL" id="JAMYQB010000014">
    <property type="protein sequence ID" value="MER9405908.1"/>
    <property type="molecule type" value="Genomic_DNA"/>
</dbReference>
<feature type="domain" description="Acylphosphatase-like" evidence="6">
    <location>
        <begin position="7"/>
        <end position="94"/>
    </location>
</feature>
<evidence type="ECO:0000256" key="4">
    <source>
        <dbReference type="PROSITE-ProRule" id="PRU00520"/>
    </source>
</evidence>
<dbReference type="InterPro" id="IPR017968">
    <property type="entry name" value="Acylphosphatase_CS"/>
</dbReference>
<dbReference type="InterPro" id="IPR020456">
    <property type="entry name" value="Acylphosphatase"/>
</dbReference>
<dbReference type="SUPFAM" id="SSF54975">
    <property type="entry name" value="Acylphosphatase/BLUF domain-like"/>
    <property type="match status" value="1"/>
</dbReference>
<evidence type="ECO:0000256" key="5">
    <source>
        <dbReference type="RuleBase" id="RU004168"/>
    </source>
</evidence>
<comment type="caution">
    <text evidence="7">The sequence shown here is derived from an EMBL/GenBank/DDBJ whole genome shotgun (WGS) entry which is preliminary data.</text>
</comment>
<dbReference type="PANTHER" id="PTHR47268">
    <property type="entry name" value="ACYLPHOSPHATASE"/>
    <property type="match status" value="1"/>
</dbReference>
<dbReference type="RefSeq" id="WP_352559424.1">
    <property type="nucleotide sequence ID" value="NZ_JAMYQB010000014.1"/>
</dbReference>
<dbReference type="Pfam" id="PF00708">
    <property type="entry name" value="Acylphosphatase"/>
    <property type="match status" value="1"/>
</dbReference>
<dbReference type="PANTHER" id="PTHR47268:SF4">
    <property type="entry name" value="ACYLPHOSPHATASE"/>
    <property type="match status" value="1"/>
</dbReference>
<comment type="similarity">
    <text evidence="1 5">Belongs to the acylphosphatase family.</text>
</comment>
<keyword evidence="8" id="KW-1185">Reference proteome</keyword>
<accession>A0ABV1Z1P9</accession>
<dbReference type="EC" id="3.6.1.7" evidence="2 4"/>
<feature type="active site" evidence="4">
    <location>
        <position position="40"/>
    </location>
</feature>
<evidence type="ECO:0000256" key="3">
    <source>
        <dbReference type="ARBA" id="ARBA00047645"/>
    </source>
</evidence>
<dbReference type="PROSITE" id="PS51160">
    <property type="entry name" value="ACYLPHOSPHATASE_3"/>
    <property type="match status" value="1"/>
</dbReference>
<comment type="catalytic activity">
    <reaction evidence="3 4">
        <text>an acyl phosphate + H2O = a carboxylate + phosphate + H(+)</text>
        <dbReference type="Rhea" id="RHEA:14965"/>
        <dbReference type="ChEBI" id="CHEBI:15377"/>
        <dbReference type="ChEBI" id="CHEBI:15378"/>
        <dbReference type="ChEBI" id="CHEBI:29067"/>
        <dbReference type="ChEBI" id="CHEBI:43474"/>
        <dbReference type="ChEBI" id="CHEBI:59918"/>
        <dbReference type="EC" id="3.6.1.7"/>
    </reaction>
</comment>
<evidence type="ECO:0000259" key="6">
    <source>
        <dbReference type="PROSITE" id="PS51160"/>
    </source>
</evidence>
<evidence type="ECO:0000313" key="7">
    <source>
        <dbReference type="EMBL" id="MER9405908.1"/>
    </source>
</evidence>
<protein>
    <recommendedName>
        <fullName evidence="2 4">acylphosphatase</fullName>
        <ecNumber evidence="2 4">3.6.1.7</ecNumber>
    </recommendedName>
</protein>
<dbReference type="PRINTS" id="PR00112">
    <property type="entry name" value="ACYLPHPHTASE"/>
</dbReference>
<dbReference type="Gene3D" id="3.30.70.100">
    <property type="match status" value="1"/>
</dbReference>
<sequence>MDDHQKAVQARVHGKVQGVGYRVWARREAVELGLVGWVRNERDGTVTAWIAGGDAAVSTMVERLRQGPSGASVSKVETEELELRDAPIDFRIIV</sequence>
<name>A0ABV1Z1P9_9HYPH</name>
<gene>
    <name evidence="7" type="ORF">NKI36_17925</name>
</gene>
<reference evidence="7 8" key="1">
    <citation type="journal article" date="2024" name="Proc. Natl. Acad. Sci. U.S.A.">
        <title>The evolutionary genomics of adaptation to stress in wild rhizobium bacteria.</title>
        <authorList>
            <person name="Kehlet-Delgado H."/>
            <person name="Montoya A.P."/>
            <person name="Jensen K.T."/>
            <person name="Wendlandt C.E."/>
            <person name="Dexheimer C."/>
            <person name="Roberts M."/>
            <person name="Torres Martinez L."/>
            <person name="Friesen M.L."/>
            <person name="Griffitts J.S."/>
            <person name="Porter S.S."/>
        </authorList>
    </citation>
    <scope>NUCLEOTIDE SEQUENCE [LARGE SCALE GENOMIC DNA]</scope>
    <source>
        <strain evidence="7 8">M0641</strain>
    </source>
</reference>
<dbReference type="Proteomes" id="UP001433071">
    <property type="component" value="Unassembled WGS sequence"/>
</dbReference>
<dbReference type="InterPro" id="IPR036046">
    <property type="entry name" value="Acylphosphatase-like_dom_sf"/>
</dbReference>
<keyword evidence="4" id="KW-0378">Hydrolase</keyword>
<dbReference type="PROSITE" id="PS00151">
    <property type="entry name" value="ACYLPHOSPHATASE_2"/>
    <property type="match status" value="1"/>
</dbReference>
<organism evidence="7 8">
    <name type="scientific">Mesorhizobium caraganae</name>
    <dbReference type="NCBI Taxonomy" id="483206"/>
    <lineage>
        <taxon>Bacteria</taxon>
        <taxon>Pseudomonadati</taxon>
        <taxon>Pseudomonadota</taxon>
        <taxon>Alphaproteobacteria</taxon>
        <taxon>Hyphomicrobiales</taxon>
        <taxon>Phyllobacteriaceae</taxon>
        <taxon>Mesorhizobium</taxon>
    </lineage>
</organism>